<dbReference type="Gene3D" id="3.30.428.10">
    <property type="entry name" value="HIT-like"/>
    <property type="match status" value="1"/>
</dbReference>
<evidence type="ECO:0000256" key="5">
    <source>
        <dbReference type="PROSITE-ProRule" id="PRU00464"/>
    </source>
</evidence>
<dbReference type="OrthoDB" id="1915375at2759"/>
<dbReference type="PANTHER" id="PTHR12486">
    <property type="entry name" value="APRATAXIN-RELATED"/>
    <property type="match status" value="1"/>
</dbReference>
<dbReference type="InterPro" id="IPR036265">
    <property type="entry name" value="HIT-like_sf"/>
</dbReference>
<dbReference type="PANTHER" id="PTHR12486:SF5">
    <property type="entry name" value="ADENOSINE 5'-MONOPHOSPHORAMIDASE HINT3"/>
    <property type="match status" value="1"/>
</dbReference>
<dbReference type="Proteomes" id="UP000615446">
    <property type="component" value="Unassembled WGS sequence"/>
</dbReference>
<gene>
    <name evidence="9" type="ORF">RCL2_001415800</name>
    <name evidence="8" type="ORF">RclHR1_07140002</name>
</gene>
<organism evidence="8 10">
    <name type="scientific">Rhizophagus clarus</name>
    <dbReference type="NCBI Taxonomy" id="94130"/>
    <lineage>
        <taxon>Eukaryota</taxon>
        <taxon>Fungi</taxon>
        <taxon>Fungi incertae sedis</taxon>
        <taxon>Mucoromycota</taxon>
        <taxon>Glomeromycotina</taxon>
        <taxon>Glomeromycetes</taxon>
        <taxon>Glomerales</taxon>
        <taxon>Glomeraceae</taxon>
        <taxon>Rhizophagus</taxon>
    </lineage>
</organism>
<evidence type="ECO:0000259" key="7">
    <source>
        <dbReference type="PROSITE" id="PS51084"/>
    </source>
</evidence>
<dbReference type="EMBL" id="BLAL01000162">
    <property type="protein sequence ID" value="GES87141.1"/>
    <property type="molecule type" value="Genomic_DNA"/>
</dbReference>
<evidence type="ECO:0000313" key="8">
    <source>
        <dbReference type="EMBL" id="GBC06915.1"/>
    </source>
</evidence>
<dbReference type="GO" id="GO:0016787">
    <property type="term" value="F:hydrolase activity"/>
    <property type="evidence" value="ECO:0007669"/>
    <property type="project" value="UniProtKB-KW"/>
</dbReference>
<proteinExistence type="predicted"/>
<dbReference type="PRINTS" id="PR00332">
    <property type="entry name" value="HISTRIAD"/>
</dbReference>
<dbReference type="InterPro" id="IPR011146">
    <property type="entry name" value="HIT-like"/>
</dbReference>
<feature type="compositionally biased region" description="Basic and acidic residues" evidence="6">
    <location>
        <begin position="8"/>
        <end position="23"/>
    </location>
</feature>
<keyword evidence="2" id="KW-0378">Hydrolase</keyword>
<sequence length="153" mass="17234">MTSVSNDINEHNNSDSNDHNHEESSKHCLFCSITTSRDLTSLLHVDEKVVAFNDIRPAATHHILVVPKRHIPSINSLKKDDIETVKKMKEVGLNILSCRLNKSVDELNEGIKAKLYQIGFVSPPFNSINHIHLHVLSRPITTCEEFIMVGNIC</sequence>
<reference evidence="8 10" key="1">
    <citation type="submission" date="2017-11" db="EMBL/GenBank/DDBJ databases">
        <title>The genome of Rhizophagus clarus HR1 reveals common genetic basis of auxotrophy among arbuscular mycorrhizal fungi.</title>
        <authorList>
            <person name="Kobayashi Y."/>
        </authorList>
    </citation>
    <scope>NUCLEOTIDE SEQUENCE [LARGE SCALE GENOMIC DNA]</scope>
    <source>
        <strain evidence="8 10">HR1</strain>
    </source>
</reference>
<feature type="active site" description="Tele-AMP-histidine intermediate" evidence="3">
    <location>
        <position position="132"/>
    </location>
</feature>
<name>A0A2Z6S7N3_9GLOM</name>
<dbReference type="EMBL" id="BEXD01004109">
    <property type="protein sequence ID" value="GBC06915.1"/>
    <property type="molecule type" value="Genomic_DNA"/>
</dbReference>
<comment type="caution">
    <text evidence="8">The sequence shown here is derived from an EMBL/GenBank/DDBJ whole genome shotgun (WGS) entry which is preliminary data.</text>
</comment>
<protein>
    <submittedName>
        <fullName evidence="9">Bifunctional adenosine 5'-phosphosulfate phosphorylase/adenylylsulfatase HINT4</fullName>
    </submittedName>
</protein>
<dbReference type="Pfam" id="PF11969">
    <property type="entry name" value="DcpS_C"/>
    <property type="match status" value="1"/>
</dbReference>
<feature type="domain" description="HIT" evidence="7">
    <location>
        <begin position="29"/>
        <end position="146"/>
    </location>
</feature>
<dbReference type="STRING" id="94130.A0A2Z6S7N3"/>
<dbReference type="Proteomes" id="UP000247702">
    <property type="component" value="Unassembled WGS sequence"/>
</dbReference>
<feature type="short sequence motif" description="Histidine triad motif" evidence="4 5">
    <location>
        <begin position="130"/>
        <end position="134"/>
    </location>
</feature>
<evidence type="ECO:0000313" key="9">
    <source>
        <dbReference type="EMBL" id="GES87141.1"/>
    </source>
</evidence>
<evidence type="ECO:0000313" key="10">
    <source>
        <dbReference type="Proteomes" id="UP000247702"/>
    </source>
</evidence>
<reference evidence="9" key="2">
    <citation type="submission" date="2019-10" db="EMBL/GenBank/DDBJ databases">
        <title>Conservation and host-specific expression of non-tandemly repeated heterogenous ribosome RNA gene in arbuscular mycorrhizal fungi.</title>
        <authorList>
            <person name="Maeda T."/>
            <person name="Kobayashi Y."/>
            <person name="Nakagawa T."/>
            <person name="Ezawa T."/>
            <person name="Yamaguchi K."/>
            <person name="Bino T."/>
            <person name="Nishimoto Y."/>
            <person name="Shigenobu S."/>
            <person name="Kawaguchi M."/>
        </authorList>
    </citation>
    <scope>NUCLEOTIDE SEQUENCE</scope>
    <source>
        <strain evidence="9">HR1</strain>
    </source>
</reference>
<dbReference type="SUPFAM" id="SSF54197">
    <property type="entry name" value="HIT-like"/>
    <property type="match status" value="1"/>
</dbReference>
<accession>A0A2Z6S7N3</accession>
<keyword evidence="1" id="KW-0547">Nucleotide-binding</keyword>
<evidence type="ECO:0000256" key="6">
    <source>
        <dbReference type="SAM" id="MobiDB-lite"/>
    </source>
</evidence>
<keyword evidence="10" id="KW-1185">Reference proteome</keyword>
<evidence type="ECO:0000256" key="1">
    <source>
        <dbReference type="ARBA" id="ARBA00022741"/>
    </source>
</evidence>
<dbReference type="InterPro" id="IPR001310">
    <property type="entry name" value="Histidine_triad_HIT"/>
</dbReference>
<dbReference type="GO" id="GO:0000166">
    <property type="term" value="F:nucleotide binding"/>
    <property type="evidence" value="ECO:0007669"/>
    <property type="project" value="UniProtKB-KW"/>
</dbReference>
<feature type="region of interest" description="Disordered" evidence="6">
    <location>
        <begin position="1"/>
        <end position="23"/>
    </location>
</feature>
<evidence type="ECO:0000256" key="4">
    <source>
        <dbReference type="PIRSR" id="PIRSR601310-3"/>
    </source>
</evidence>
<dbReference type="AlphaFoldDB" id="A0A2Z6S7N3"/>
<evidence type="ECO:0000256" key="3">
    <source>
        <dbReference type="PIRSR" id="PIRSR601310-1"/>
    </source>
</evidence>
<dbReference type="PROSITE" id="PS51084">
    <property type="entry name" value="HIT_2"/>
    <property type="match status" value="1"/>
</dbReference>
<evidence type="ECO:0000256" key="2">
    <source>
        <dbReference type="ARBA" id="ARBA00022801"/>
    </source>
</evidence>